<feature type="binding site" evidence="18">
    <location>
        <position position="42"/>
    </location>
    <ligand>
        <name>[2Fe-2S] cluster</name>
        <dbReference type="ChEBI" id="CHEBI:190135"/>
        <label>1</label>
    </ligand>
</feature>
<dbReference type="InterPro" id="IPR002888">
    <property type="entry name" value="2Fe-2S-bd"/>
</dbReference>
<evidence type="ECO:0000256" key="10">
    <source>
        <dbReference type="ARBA" id="ARBA00023002"/>
    </source>
</evidence>
<dbReference type="PIRSF" id="PIRSF000127">
    <property type="entry name" value="Xanthine_DH"/>
    <property type="match status" value="1"/>
</dbReference>
<comment type="cofactor">
    <cofactor evidence="15">
        <name>[2Fe-2S] cluster</name>
        <dbReference type="ChEBI" id="CHEBI:190135"/>
    </cofactor>
</comment>
<dbReference type="PANTHER" id="PTHR11908:SF132">
    <property type="entry name" value="ALDEHYDE OXIDASE 1-RELATED"/>
    <property type="match status" value="1"/>
</dbReference>
<dbReference type="PROSITE" id="PS51387">
    <property type="entry name" value="FAD_PCMH"/>
    <property type="match status" value="1"/>
</dbReference>
<dbReference type="GO" id="GO:0051537">
    <property type="term" value="F:2 iron, 2 sulfur cluster binding"/>
    <property type="evidence" value="ECO:0007669"/>
    <property type="project" value="UniProtKB-KW"/>
</dbReference>
<feature type="binding site" evidence="18">
    <location>
        <position position="884"/>
    </location>
    <ligand>
        <name>Mo-molybdopterin</name>
        <dbReference type="ChEBI" id="CHEBI:71302"/>
    </ligand>
    <ligandPart>
        <name>Mo</name>
        <dbReference type="ChEBI" id="CHEBI:28685"/>
    </ligandPart>
</feature>
<keyword evidence="14" id="KW-0576">Peroxisome</keyword>
<evidence type="ECO:0000256" key="2">
    <source>
        <dbReference type="ARBA" id="ARBA00004275"/>
    </source>
</evidence>
<evidence type="ECO:0000256" key="8">
    <source>
        <dbReference type="ARBA" id="ARBA00022723"/>
    </source>
</evidence>
<keyword evidence="22" id="KW-1185">Reference proteome</keyword>
<keyword evidence="9 17" id="KW-0274">FAD</keyword>
<dbReference type="FunFam" id="3.90.1170.50:FF:000003">
    <property type="entry name" value="Aldehyde oxidase"/>
    <property type="match status" value="1"/>
</dbReference>
<feature type="binding site" evidence="18">
    <location>
        <position position="741"/>
    </location>
    <ligand>
        <name>Mo-molybdopterin</name>
        <dbReference type="ChEBI" id="CHEBI:71302"/>
    </ligand>
    <ligandPart>
        <name>Mo</name>
        <dbReference type="ChEBI" id="CHEBI:28685"/>
    </ligandPart>
</feature>
<dbReference type="SUPFAM" id="SSF56176">
    <property type="entry name" value="FAD-binding/transporter-associated domain-like"/>
    <property type="match status" value="1"/>
</dbReference>
<dbReference type="Gene3D" id="3.90.1170.50">
    <property type="entry name" value="Aldehyde oxidase/xanthine dehydrogenase, a/b hammerhead"/>
    <property type="match status" value="1"/>
</dbReference>
<feature type="binding site" evidence="18">
    <location>
        <position position="145"/>
    </location>
    <ligand>
        <name>[2Fe-2S] cluster</name>
        <dbReference type="ChEBI" id="CHEBI:190135"/>
        <label>2</label>
    </ligand>
</feature>
<dbReference type="InterPro" id="IPR002346">
    <property type="entry name" value="Mopterin_DH_FAD-bd"/>
</dbReference>
<feature type="binding site" evidence="17">
    <location>
        <position position="405"/>
    </location>
    <ligand>
        <name>FAD</name>
        <dbReference type="ChEBI" id="CHEBI:57692"/>
    </ligand>
</feature>
<keyword evidence="13" id="KW-0520">NAD</keyword>
<dbReference type="InterPro" id="IPR046867">
    <property type="entry name" value="AldOxase/xan_DH_MoCoBD2"/>
</dbReference>
<dbReference type="InterPro" id="IPR005107">
    <property type="entry name" value="CO_DH_flav_C"/>
</dbReference>
<evidence type="ECO:0000256" key="1">
    <source>
        <dbReference type="ARBA" id="ARBA00001974"/>
    </source>
</evidence>
<feature type="binding site" evidence="18">
    <location>
        <position position="112"/>
    </location>
    <ligand>
        <name>[2Fe-2S] cluster</name>
        <dbReference type="ChEBI" id="CHEBI:190135"/>
        <label>2</label>
    </ligand>
</feature>
<dbReference type="SUPFAM" id="SSF54292">
    <property type="entry name" value="2Fe-2S ferredoxin-like"/>
    <property type="match status" value="1"/>
</dbReference>
<evidence type="ECO:0000256" key="7">
    <source>
        <dbReference type="ARBA" id="ARBA00022714"/>
    </source>
</evidence>
<keyword evidence="12 18" id="KW-0411">Iron-sulfur</keyword>
<keyword evidence="8 18" id="KW-0479">Metal-binding</keyword>
<sequence length="1321" mass="146439">MNFVEFTVNGKKCTVNNSLHRETTLNAFLRYHLGLPGTKSMCRVGICGACIVNVTAQRETSGTVETFSVNSCLVLVLSCHGWDITTIEGVGNRLKGYSDVQKRIAAFNGTQCGYCTPGWVMHLTSLINKGLNMAELENSFGCNTCRCTGYRPILKTIQSFAVDASPSLRKEVEEIEELSSCFNDKTKICDRKCSTCSDDDWSLINASNVGDKVITIDYGDNTFIKVFTKDQILDMFNTYNSKPYMLIDGNTGKGLIKDFEYPKVLIDIRDVGALKHYNYDQNLVLGANISLEDCLTIFKQAAFTRDEFAYLGEFAKHFDLIAQMPVRKIGSLAGNIMLKHRNPDYQSDVFVLFEAIGATITIHDSKGMNTTYSMAYFLQIDMQHKLIVSFQLPPQDSLHIFRSYKIMPRSQNALAIVNVAFSVKFDSDNLIDSISIVYGNIAPDFIHASQTEAYLRGKKLIHNQVLQEAINSLNKEIVPKDSPPELSPWARKKLAIGLFYKFVLSLTPDGTISSRYQSGGELIIRPLSSGMQNFQTDPKLYPLNQPIMKLEAVIQSSGEAQYVNDIPSMLNEVFGAFVLSSVHNGDVDEVDIANALKLEGVLALYTAKDIPGVNSFTFPGIQLETEDEEILADKNIKFHGQPVAIVVAISQDLAINAAKKVKVTYKNVRNTLPVLTISQAKKFSDRIISGSTIEPKGRGNNVKKLIKGVFDAKAQYLYYMEPLSCVVIPVDNSLEVYDTTQWMDLTQIAVARCLNMLESDVLVKVRRIGGGFGGKVSRNVQVACASAIVAKRLDRPCRFILPLETNLAIAGGRLPFECEYEVGVDDDGKIQHLNASITEDAGCSQNENILSYVASSFRSCYNTDYFNLKTYAVRTDLNSNSYARAPGTLEGIMGIENIMEHIAFALKKDPTEVRLANMRTEDNDLPSLIETLTLKADYENRLKEVKTFNKNNRWMKKAININVMLFPVEYYGNYTAMVSIYRGDGTVTISTGGVEMGQGVNTKAVQVCAYELGIPLNQISIIPNYSFVAANNVFSGSSIVSECVCYSIIKACNTLKQRLKPIKEKLGNPTWLELIQKAGEEEIDLTAIYTMVDTEPDLRNYSAFAVSILEVQLDVLTGKFQICRCDILEDVGLSANPNIDVGQISPVLEPIGLARSDGKRPDGMTLRSWRLGRSLLWAATCVDTLAASHIQATPSMVEGAYVQGLSYLTQEHFVYDKKTGKLMSNDALTYKVCLAKDIPVIFGVHLRYNSKNTKGVLGSKAVGEMGVCSALGIIYALRQCIMESRKESGYDPNEWIDLELPLTTESILNALDVKLNELQLL</sequence>
<dbReference type="Pfam" id="PF20256">
    <property type="entry name" value="MoCoBD_2"/>
    <property type="match status" value="2"/>
</dbReference>
<dbReference type="InterPro" id="IPR036010">
    <property type="entry name" value="2Fe-2S_ferredoxin-like_sf"/>
</dbReference>
<dbReference type="InterPro" id="IPR016208">
    <property type="entry name" value="Ald_Oxase/xanthine_DH-like"/>
</dbReference>
<proteinExistence type="inferred from homology"/>
<dbReference type="GO" id="GO:0005506">
    <property type="term" value="F:iron ion binding"/>
    <property type="evidence" value="ECO:0007669"/>
    <property type="project" value="InterPro"/>
</dbReference>
<dbReference type="InterPro" id="IPR016166">
    <property type="entry name" value="FAD-bd_PCMH"/>
</dbReference>
<dbReference type="GO" id="GO:0005777">
    <property type="term" value="C:peroxisome"/>
    <property type="evidence" value="ECO:0007669"/>
    <property type="project" value="UniProtKB-SubCell"/>
</dbReference>
<evidence type="ECO:0000259" key="20">
    <source>
        <dbReference type="PROSITE" id="PS51387"/>
    </source>
</evidence>
<evidence type="ECO:0000256" key="15">
    <source>
        <dbReference type="ARBA" id="ARBA00034078"/>
    </source>
</evidence>
<dbReference type="FunFam" id="3.10.20.30:FF:000012">
    <property type="entry name" value="Xanthine dehydrogenase/oxidase"/>
    <property type="match status" value="1"/>
</dbReference>
<feature type="binding site" evidence="18">
    <location>
        <position position="50"/>
    </location>
    <ligand>
        <name>[2Fe-2S] cluster</name>
        <dbReference type="ChEBI" id="CHEBI:190135"/>
        <label>1</label>
    </ligand>
</feature>
<keyword evidence="6" id="KW-0285">Flavoprotein</keyword>
<dbReference type="PANTHER" id="PTHR11908">
    <property type="entry name" value="XANTHINE DEHYDROGENASE"/>
    <property type="match status" value="1"/>
</dbReference>
<gene>
    <name evidence="21" type="primary">jg22585</name>
    <name evidence="21" type="ORF">PAEG_LOCUS26014</name>
</gene>
<feature type="binding site" evidence="17">
    <location>
        <position position="344"/>
    </location>
    <ligand>
        <name>FAD</name>
        <dbReference type="ChEBI" id="CHEBI:57692"/>
    </ligand>
</feature>
<organism evidence="21 22">
    <name type="scientific">Pararge aegeria aegeria</name>
    <dbReference type="NCBI Taxonomy" id="348720"/>
    <lineage>
        <taxon>Eukaryota</taxon>
        <taxon>Metazoa</taxon>
        <taxon>Ecdysozoa</taxon>
        <taxon>Arthropoda</taxon>
        <taxon>Hexapoda</taxon>
        <taxon>Insecta</taxon>
        <taxon>Pterygota</taxon>
        <taxon>Neoptera</taxon>
        <taxon>Endopterygota</taxon>
        <taxon>Lepidoptera</taxon>
        <taxon>Glossata</taxon>
        <taxon>Ditrysia</taxon>
        <taxon>Papilionoidea</taxon>
        <taxon>Nymphalidae</taxon>
        <taxon>Satyrinae</taxon>
        <taxon>Satyrini</taxon>
        <taxon>Parargina</taxon>
        <taxon>Pararge</taxon>
    </lineage>
</organism>
<dbReference type="Gene3D" id="3.30.465.10">
    <property type="match status" value="1"/>
</dbReference>
<feature type="domain" description="FAD-binding PCMH-type" evidence="20">
    <location>
        <begin position="216"/>
        <end position="397"/>
    </location>
</feature>
<dbReference type="SUPFAM" id="SSF55447">
    <property type="entry name" value="CO dehydrogenase flavoprotein C-terminal domain-like"/>
    <property type="match status" value="1"/>
</dbReference>
<evidence type="ECO:0000256" key="6">
    <source>
        <dbReference type="ARBA" id="ARBA00022630"/>
    </source>
</evidence>
<evidence type="ECO:0000256" key="18">
    <source>
        <dbReference type="PIRSR" id="PIRSR000127-3"/>
    </source>
</evidence>
<evidence type="ECO:0000256" key="11">
    <source>
        <dbReference type="ARBA" id="ARBA00023004"/>
    </source>
</evidence>
<feature type="binding site" evidence="17">
    <location>
        <begin position="331"/>
        <end position="335"/>
    </location>
    <ligand>
        <name>FAD</name>
        <dbReference type="ChEBI" id="CHEBI:57692"/>
    </ligand>
</feature>
<name>A0A8S4SFW0_9NEOP</name>
<dbReference type="GO" id="GO:0071949">
    <property type="term" value="F:FAD binding"/>
    <property type="evidence" value="ECO:0007669"/>
    <property type="project" value="InterPro"/>
</dbReference>
<dbReference type="SUPFAM" id="SSF47741">
    <property type="entry name" value="CO dehydrogenase ISP C-domain like"/>
    <property type="match status" value="1"/>
</dbReference>
<comment type="subcellular location">
    <subcellularLocation>
        <location evidence="2">Peroxisome</location>
    </subcellularLocation>
</comment>
<comment type="cofactor">
    <cofactor evidence="1 17">
        <name>FAD</name>
        <dbReference type="ChEBI" id="CHEBI:57692"/>
    </cofactor>
</comment>
<dbReference type="InterPro" id="IPR036884">
    <property type="entry name" value="2Fe-2S-bd_dom_sf"/>
</dbReference>
<feature type="binding site" evidence="18">
    <location>
        <position position="115"/>
    </location>
    <ligand>
        <name>[2Fe-2S] cluster</name>
        <dbReference type="ChEBI" id="CHEBI:190135"/>
        <label>2</label>
    </ligand>
</feature>
<dbReference type="InterPro" id="IPR016169">
    <property type="entry name" value="FAD-bd_PCMH_sub2"/>
</dbReference>
<dbReference type="Pfam" id="PF01315">
    <property type="entry name" value="Ald_Xan_dh_C"/>
    <property type="match status" value="1"/>
</dbReference>
<evidence type="ECO:0000256" key="5">
    <source>
        <dbReference type="ARBA" id="ARBA00022505"/>
    </source>
</evidence>
<evidence type="ECO:0000256" key="4">
    <source>
        <dbReference type="ARBA" id="ARBA00011738"/>
    </source>
</evidence>
<feature type="binding site" evidence="18">
    <location>
        <position position="147"/>
    </location>
    <ligand>
        <name>[2Fe-2S] cluster</name>
        <dbReference type="ChEBI" id="CHEBI:190135"/>
        <label>2</label>
    </ligand>
</feature>
<protein>
    <submittedName>
        <fullName evidence="21">Jg22585 protein</fullName>
    </submittedName>
</protein>
<comment type="subunit">
    <text evidence="4">Homodimer.</text>
</comment>
<dbReference type="SMART" id="SM01008">
    <property type="entry name" value="Ald_Xan_dh_C"/>
    <property type="match status" value="1"/>
</dbReference>
<evidence type="ECO:0000256" key="14">
    <source>
        <dbReference type="ARBA" id="ARBA00023140"/>
    </source>
</evidence>
<comment type="cofactor">
    <cofactor evidence="18">
        <name>[2Fe-2S] cluster</name>
        <dbReference type="ChEBI" id="CHEBI:190135"/>
    </cofactor>
    <text evidence="18">Binds 2 [2Fe-2S] clusters.</text>
</comment>
<dbReference type="FunFam" id="3.30.390.50:FF:000003">
    <property type="entry name" value="Aldehyde oxidase1"/>
    <property type="match status" value="1"/>
</dbReference>
<evidence type="ECO:0000256" key="3">
    <source>
        <dbReference type="ARBA" id="ARBA00006849"/>
    </source>
</evidence>
<evidence type="ECO:0000256" key="12">
    <source>
        <dbReference type="ARBA" id="ARBA00023014"/>
    </source>
</evidence>
<dbReference type="InterPro" id="IPR000674">
    <property type="entry name" value="Ald_Oxase/Xan_DH_a/b"/>
</dbReference>
<comment type="similarity">
    <text evidence="3">Belongs to the xanthine dehydrogenase family.</text>
</comment>
<dbReference type="Pfam" id="PF00941">
    <property type="entry name" value="FAD_binding_5"/>
    <property type="match status" value="1"/>
</dbReference>
<dbReference type="FunFam" id="3.30.365.10:FF:000001">
    <property type="entry name" value="Xanthine dehydrogenase oxidase"/>
    <property type="match status" value="1"/>
</dbReference>
<dbReference type="EMBL" id="CAKXAJ010026361">
    <property type="protein sequence ID" value="CAH2267496.1"/>
    <property type="molecule type" value="Genomic_DNA"/>
</dbReference>
<dbReference type="OrthoDB" id="8300278at2759"/>
<accession>A0A8S4SFW0</accession>
<feature type="binding site" evidence="18">
    <location>
        <position position="772"/>
    </location>
    <ligand>
        <name>Mo-molybdopterin</name>
        <dbReference type="ChEBI" id="CHEBI:71302"/>
    </ligand>
    <ligandPart>
        <name>Mo</name>
        <dbReference type="ChEBI" id="CHEBI:28685"/>
    </ligandPart>
</feature>
<dbReference type="Gene3D" id="1.10.150.120">
    <property type="entry name" value="[2Fe-2S]-binding domain"/>
    <property type="match status" value="1"/>
</dbReference>
<evidence type="ECO:0000259" key="19">
    <source>
        <dbReference type="PROSITE" id="PS51085"/>
    </source>
</evidence>
<dbReference type="GO" id="GO:0016491">
    <property type="term" value="F:oxidoreductase activity"/>
    <property type="evidence" value="ECO:0007669"/>
    <property type="project" value="UniProtKB-KW"/>
</dbReference>
<dbReference type="Proteomes" id="UP000838756">
    <property type="component" value="Unassembled WGS sequence"/>
</dbReference>
<feature type="binding site" evidence="18">
    <location>
        <position position="72"/>
    </location>
    <ligand>
        <name>[2Fe-2S] cluster</name>
        <dbReference type="ChEBI" id="CHEBI:190135"/>
        <label>1</label>
    </ligand>
</feature>
<dbReference type="Pfam" id="PF01799">
    <property type="entry name" value="Fer2_2"/>
    <property type="match status" value="1"/>
</dbReference>
<feature type="active site" description="Proton acceptor" evidence="16">
    <location>
        <position position="1264"/>
    </location>
</feature>
<dbReference type="PROSITE" id="PS00197">
    <property type="entry name" value="2FE2S_FER_1"/>
    <property type="match status" value="1"/>
</dbReference>
<keyword evidence="7 18" id="KW-0001">2Fe-2S</keyword>
<dbReference type="InterPro" id="IPR036683">
    <property type="entry name" value="CO_DH_flav_C_dom_sf"/>
</dbReference>
<feature type="binding site" evidence="18">
    <location>
        <position position="47"/>
    </location>
    <ligand>
        <name>[2Fe-2S] cluster</name>
        <dbReference type="ChEBI" id="CHEBI:190135"/>
        <label>1</label>
    </ligand>
</feature>
<dbReference type="InterPro" id="IPR036318">
    <property type="entry name" value="FAD-bd_PCMH-like_sf"/>
</dbReference>
<dbReference type="SUPFAM" id="SSF54665">
    <property type="entry name" value="CO dehydrogenase molybdoprotein N-domain-like"/>
    <property type="match status" value="1"/>
</dbReference>
<dbReference type="InterPro" id="IPR001041">
    <property type="entry name" value="2Fe-2S_ferredoxin-type"/>
</dbReference>
<dbReference type="Pfam" id="PF03450">
    <property type="entry name" value="CO_deh_flav_C"/>
    <property type="match status" value="1"/>
</dbReference>
<keyword evidence="11 18" id="KW-0408">Iron</keyword>
<evidence type="ECO:0000256" key="13">
    <source>
        <dbReference type="ARBA" id="ARBA00023027"/>
    </source>
</evidence>
<evidence type="ECO:0000313" key="22">
    <source>
        <dbReference type="Proteomes" id="UP000838756"/>
    </source>
</evidence>
<dbReference type="Gene3D" id="3.30.365.10">
    <property type="entry name" value="Aldehyde oxidase/xanthine dehydrogenase, molybdopterin binding domain"/>
    <property type="match status" value="5"/>
</dbReference>
<dbReference type="Pfam" id="PF02738">
    <property type="entry name" value="MoCoBD_1"/>
    <property type="match status" value="1"/>
</dbReference>
<dbReference type="InterPro" id="IPR012675">
    <property type="entry name" value="Beta-grasp_dom_sf"/>
</dbReference>
<dbReference type="Gene3D" id="3.30.390.50">
    <property type="entry name" value="CO dehydrogenase flavoprotein, C-terminal domain"/>
    <property type="match status" value="1"/>
</dbReference>
<dbReference type="SMART" id="SM01092">
    <property type="entry name" value="CO_deh_flav_C"/>
    <property type="match status" value="1"/>
</dbReference>
<dbReference type="InterPro" id="IPR037165">
    <property type="entry name" value="AldOxase/xan_DH_Mopterin-bd_sf"/>
</dbReference>
<dbReference type="PROSITE" id="PS51085">
    <property type="entry name" value="2FE2S_FER_2"/>
    <property type="match status" value="1"/>
</dbReference>
<dbReference type="SUPFAM" id="SSF56003">
    <property type="entry name" value="Molybdenum cofactor-binding domain"/>
    <property type="match status" value="2"/>
</dbReference>
<dbReference type="Gene3D" id="3.10.20.30">
    <property type="match status" value="1"/>
</dbReference>
<evidence type="ECO:0000256" key="17">
    <source>
        <dbReference type="PIRSR" id="PIRSR000127-2"/>
    </source>
</evidence>
<dbReference type="InterPro" id="IPR008274">
    <property type="entry name" value="AldOxase/xan_DH_MoCoBD1"/>
</dbReference>
<dbReference type="Pfam" id="PF00111">
    <property type="entry name" value="Fer2"/>
    <property type="match status" value="1"/>
</dbReference>
<evidence type="ECO:0000256" key="16">
    <source>
        <dbReference type="PIRSR" id="PIRSR000127-1"/>
    </source>
</evidence>
<keyword evidence="10" id="KW-0560">Oxidoreductase</keyword>
<dbReference type="InterPro" id="IPR006058">
    <property type="entry name" value="2Fe2S_fd_BS"/>
</dbReference>
<dbReference type="FunFam" id="3.30.365.10:FF:000008">
    <property type="entry name" value="Aldehyde oxidase1"/>
    <property type="match status" value="1"/>
</dbReference>
<comment type="caution">
    <text evidence="21">The sequence shown here is derived from an EMBL/GenBank/DDBJ whole genome shotgun (WGS) entry which is preliminary data.</text>
</comment>
<evidence type="ECO:0000256" key="9">
    <source>
        <dbReference type="ARBA" id="ARBA00022827"/>
    </source>
</evidence>
<feature type="domain" description="2Fe-2S ferredoxin-type" evidence="19">
    <location>
        <begin position="2"/>
        <end position="90"/>
    </location>
</feature>
<evidence type="ECO:0000313" key="21">
    <source>
        <dbReference type="EMBL" id="CAH2267496.1"/>
    </source>
</evidence>
<reference evidence="21" key="1">
    <citation type="submission" date="2022-03" db="EMBL/GenBank/DDBJ databases">
        <authorList>
            <person name="Lindestad O."/>
        </authorList>
    </citation>
    <scope>NUCLEOTIDE SEQUENCE</scope>
</reference>
<comment type="cofactor">
    <cofactor evidence="18">
        <name>Mo-molybdopterin</name>
        <dbReference type="ChEBI" id="CHEBI:71302"/>
    </cofactor>
    <text evidence="18">Binds 1 Mo-molybdopterin (Mo-MPT) cofactor per subunit.</text>
</comment>
<dbReference type="InterPro" id="IPR036856">
    <property type="entry name" value="Ald_Oxase/Xan_DH_a/b_sf"/>
</dbReference>
<keyword evidence="5 18" id="KW-0500">Molybdenum</keyword>